<feature type="domain" description="Rad21/Rec8-like protein C-terminal eukaryotic" evidence="8">
    <location>
        <begin position="626"/>
        <end position="678"/>
    </location>
</feature>
<dbReference type="Pfam" id="PF04825">
    <property type="entry name" value="Rad21_Rec8_N"/>
    <property type="match status" value="1"/>
</dbReference>
<keyword evidence="3" id="KW-0498">Mitosis</keyword>
<evidence type="ECO:0000259" key="8">
    <source>
        <dbReference type="Pfam" id="PF04824"/>
    </source>
</evidence>
<feature type="compositionally biased region" description="Polar residues" evidence="7">
    <location>
        <begin position="205"/>
        <end position="219"/>
    </location>
</feature>
<keyword evidence="5" id="KW-0539">Nucleus</keyword>
<dbReference type="GO" id="GO:0008278">
    <property type="term" value="C:cohesin complex"/>
    <property type="evidence" value="ECO:0000318"/>
    <property type="project" value="GO_Central"/>
</dbReference>
<dbReference type="GO" id="GO:0007062">
    <property type="term" value="P:sister chromatid cohesion"/>
    <property type="evidence" value="ECO:0000318"/>
    <property type="project" value="GO_Central"/>
</dbReference>
<dbReference type="GO" id="GO:0003682">
    <property type="term" value="F:chromatin binding"/>
    <property type="evidence" value="ECO:0000318"/>
    <property type="project" value="GO_Central"/>
</dbReference>
<dbReference type="InterPro" id="IPR006910">
    <property type="entry name" value="Rad21_Rec8_N"/>
</dbReference>
<comment type="caution">
    <text evidence="10">The sequence shown here is derived from an EMBL/GenBank/DDBJ whole genome shotgun (WGS) entry which is preliminary data.</text>
</comment>
<dbReference type="InterPro" id="IPR039781">
    <property type="entry name" value="Rad21/Rec8-like"/>
</dbReference>
<feature type="domain" description="Rad21/Rec8-like protein N-terminal" evidence="9">
    <location>
        <begin position="1"/>
        <end position="102"/>
    </location>
</feature>
<feature type="compositionally biased region" description="Polar residues" evidence="7">
    <location>
        <begin position="580"/>
        <end position="591"/>
    </location>
</feature>
<evidence type="ECO:0000256" key="2">
    <source>
        <dbReference type="ARBA" id="ARBA00009870"/>
    </source>
</evidence>
<dbReference type="OrthoDB" id="10071381at2759"/>
<keyword evidence="11" id="KW-1185">Reference proteome</keyword>
<proteinExistence type="inferred from homology"/>
<dbReference type="Proteomes" id="UP000235145">
    <property type="component" value="Unassembled WGS sequence"/>
</dbReference>
<gene>
    <name evidence="10" type="ORF">LSAT_V11C100043230</name>
</gene>
<evidence type="ECO:0000313" key="10">
    <source>
        <dbReference type="EMBL" id="KAJ0225945.1"/>
    </source>
</evidence>
<keyword evidence="4" id="KW-0159">Chromosome partition</keyword>
<dbReference type="AlphaFoldDB" id="A0A9R1WNG1"/>
<protein>
    <recommendedName>
        <fullName evidence="12">Rad21/Rec8-like protein N-terminal domain-containing protein</fullName>
    </recommendedName>
</protein>
<dbReference type="Gene3D" id="1.10.10.580">
    <property type="entry name" value="Structural maintenance of chromosome 1. Chain E"/>
    <property type="match status" value="1"/>
</dbReference>
<dbReference type="Gramene" id="rna-gnl|WGS:NBSK|LSAT_1X108760_mrna">
    <property type="protein sequence ID" value="cds-PLY94615.1"/>
    <property type="gene ID" value="gene-LSAT_1X108760"/>
</dbReference>
<feature type="region of interest" description="Disordered" evidence="7">
    <location>
        <begin position="283"/>
        <end position="304"/>
    </location>
</feature>
<dbReference type="SUPFAM" id="SSF46785">
    <property type="entry name" value="Winged helix' DNA-binding domain"/>
    <property type="match status" value="1"/>
</dbReference>
<dbReference type="InterPro" id="IPR036390">
    <property type="entry name" value="WH_DNA-bd_sf"/>
</dbReference>
<evidence type="ECO:0000256" key="6">
    <source>
        <dbReference type="ARBA" id="ARBA00064543"/>
    </source>
</evidence>
<comment type="similarity">
    <text evidence="2">Belongs to the rad21 family.</text>
</comment>
<keyword evidence="3" id="KW-0132">Cell division</keyword>
<keyword evidence="3" id="KW-0131">Cell cycle</keyword>
<evidence type="ECO:0008006" key="12">
    <source>
        <dbReference type="Google" id="ProtNLM"/>
    </source>
</evidence>
<evidence type="ECO:0000256" key="1">
    <source>
        <dbReference type="ARBA" id="ARBA00004123"/>
    </source>
</evidence>
<accession>A0A9R1WNG1</accession>
<dbReference type="GO" id="GO:0005730">
    <property type="term" value="C:nucleolus"/>
    <property type="evidence" value="ECO:0007669"/>
    <property type="project" value="EnsemblPlants"/>
</dbReference>
<dbReference type="CDD" id="cd21793">
    <property type="entry name" value="Rad21_Rec8_M_AtSYN1-like"/>
    <property type="match status" value="1"/>
</dbReference>
<evidence type="ECO:0000256" key="3">
    <source>
        <dbReference type="ARBA" id="ARBA00022776"/>
    </source>
</evidence>
<comment type="subunit">
    <text evidence="6">Component of the cohesin complex.</text>
</comment>
<name>A0A9R1WNG1_LACSA</name>
<dbReference type="GO" id="GO:0007059">
    <property type="term" value="P:chromosome segregation"/>
    <property type="evidence" value="ECO:0007669"/>
    <property type="project" value="UniProtKB-KW"/>
</dbReference>
<dbReference type="Pfam" id="PF04824">
    <property type="entry name" value="Rad21_Rec8"/>
    <property type="match status" value="1"/>
</dbReference>
<dbReference type="PANTHER" id="PTHR12585">
    <property type="entry name" value="SCC1 / RAD21 FAMILY MEMBER"/>
    <property type="match status" value="1"/>
</dbReference>
<dbReference type="GO" id="GO:0009561">
    <property type="term" value="P:megagametogenesis"/>
    <property type="evidence" value="ECO:0007669"/>
    <property type="project" value="EnsemblPlants"/>
</dbReference>
<evidence type="ECO:0000259" key="9">
    <source>
        <dbReference type="Pfam" id="PF04825"/>
    </source>
</evidence>
<dbReference type="InterPro" id="IPR023093">
    <property type="entry name" value="ScpA-like_C"/>
</dbReference>
<dbReference type="GO" id="GO:1990414">
    <property type="term" value="P:replication-born double-strand break repair via sister chromatid exchange"/>
    <property type="evidence" value="ECO:0000318"/>
    <property type="project" value="GO_Central"/>
</dbReference>
<reference evidence="10 11" key="1">
    <citation type="journal article" date="2017" name="Nat. Commun.">
        <title>Genome assembly with in vitro proximity ligation data and whole-genome triplication in lettuce.</title>
        <authorList>
            <person name="Reyes-Chin-Wo S."/>
            <person name="Wang Z."/>
            <person name="Yang X."/>
            <person name="Kozik A."/>
            <person name="Arikit S."/>
            <person name="Song C."/>
            <person name="Xia L."/>
            <person name="Froenicke L."/>
            <person name="Lavelle D.O."/>
            <person name="Truco M.J."/>
            <person name="Xia R."/>
            <person name="Zhu S."/>
            <person name="Xu C."/>
            <person name="Xu H."/>
            <person name="Xu X."/>
            <person name="Cox K."/>
            <person name="Korf I."/>
            <person name="Meyers B.C."/>
            <person name="Michelmore R.W."/>
        </authorList>
    </citation>
    <scope>NUCLEOTIDE SEQUENCE [LARGE SCALE GENOMIC DNA]</scope>
    <source>
        <strain evidence="11">cv. Salinas</strain>
        <tissue evidence="10">Seedlings</tissue>
    </source>
</reference>
<feature type="region of interest" description="Disordered" evidence="7">
    <location>
        <begin position="190"/>
        <end position="219"/>
    </location>
</feature>
<dbReference type="InterPro" id="IPR006909">
    <property type="entry name" value="Rad21/Rec8_C_eu"/>
</dbReference>
<evidence type="ECO:0000256" key="7">
    <source>
        <dbReference type="SAM" id="MobiDB-lite"/>
    </source>
</evidence>
<comment type="subcellular location">
    <subcellularLocation>
        <location evidence="1">Nucleus</location>
    </subcellularLocation>
</comment>
<feature type="region of interest" description="Disordered" evidence="7">
    <location>
        <begin position="569"/>
        <end position="596"/>
    </location>
</feature>
<evidence type="ECO:0000256" key="5">
    <source>
        <dbReference type="ARBA" id="ARBA00023242"/>
    </source>
</evidence>
<sequence length="686" mass="75964">MFYSHNLLARKGPLGTVWCAAHLQNKLKKSNYITVNIPSTVEQIMNPQVPIALRMSGHLLLGVVRIYSKKVEYLQHDYNVLRIDISKVYANADINLPEDANQAKFDSITLPDRFDLDLMDVDDYDPFGSPDTHLRRHEDITLSENRDQIPSGYIVISFGEDASSNPSLSGNDSQSRGMPVVESAIPETPPVRITTTGFQDPGPSHQGQSSDMFSNENDTASPEVIRDAAADAIHNNDYFHMSPPSHVSLPDRVEPDPELVNEIEISNQSALPTMDEADGLFVPPHQTPPLHSTSTHSESVNHNSDPPVLYEVAPTPPVEPEPEPELALVAKQPRAKRRKIKYDEAIVLTNEFMEKSLKDHSNLLRKRKGVACSSLDVGRVNNIRKKEKVLFEPVFTGLSDNLCKLFDGGYMSSRAHEIRIEEEAEMEIEHEHQPENVGSRAHQIHIEEEAEMEIEHQRENVGPGPNDVNMIPTYSPDHNNNTSFSSPPPMDEYTPAMTNTTDVGGSRSYPFQTTIGSTPDPTSSTGSFLSDVETPATFFQDHHGFDNTGALSDIPELDDADAGELAFIEEDGGSPMSLRGTPQSDYSSARQRSPPEIGSLQARTRAVAQYIKEKSSATPSSSTLQNAGSVSLNTILEGKRRKVCARMFYETLVLKSCDLVEVKQDEPYGDIILKVTSKLAKHQFSN</sequence>
<evidence type="ECO:0000256" key="4">
    <source>
        <dbReference type="ARBA" id="ARBA00022829"/>
    </source>
</evidence>
<dbReference type="FunFam" id="1.10.10.580:FF:000002">
    <property type="entry name" value="Sister chromatid cohesion 1 protein 4"/>
    <property type="match status" value="1"/>
</dbReference>
<dbReference type="PANTHER" id="PTHR12585:SF55">
    <property type="entry name" value="SISTER CHROMATID COHESION 1 PROTEIN 3"/>
    <property type="match status" value="1"/>
</dbReference>
<dbReference type="EMBL" id="NBSK02000001">
    <property type="protein sequence ID" value="KAJ0225945.1"/>
    <property type="molecule type" value="Genomic_DNA"/>
</dbReference>
<evidence type="ECO:0000313" key="11">
    <source>
        <dbReference type="Proteomes" id="UP000235145"/>
    </source>
</evidence>
<organism evidence="10 11">
    <name type="scientific">Lactuca sativa</name>
    <name type="common">Garden lettuce</name>
    <dbReference type="NCBI Taxonomy" id="4236"/>
    <lineage>
        <taxon>Eukaryota</taxon>
        <taxon>Viridiplantae</taxon>
        <taxon>Streptophyta</taxon>
        <taxon>Embryophyta</taxon>
        <taxon>Tracheophyta</taxon>
        <taxon>Spermatophyta</taxon>
        <taxon>Magnoliopsida</taxon>
        <taxon>eudicotyledons</taxon>
        <taxon>Gunneridae</taxon>
        <taxon>Pentapetalae</taxon>
        <taxon>asterids</taxon>
        <taxon>campanulids</taxon>
        <taxon>Asterales</taxon>
        <taxon>Asteraceae</taxon>
        <taxon>Cichorioideae</taxon>
        <taxon>Cichorieae</taxon>
        <taxon>Lactucinae</taxon>
        <taxon>Lactuca</taxon>
    </lineage>
</organism>
<dbReference type="GO" id="GO:0000278">
    <property type="term" value="P:mitotic cell cycle"/>
    <property type="evidence" value="ECO:0007669"/>
    <property type="project" value="EnsemblPlants"/>
</dbReference>
<feature type="compositionally biased region" description="Polar residues" evidence="7">
    <location>
        <begin position="289"/>
        <end position="304"/>
    </location>
</feature>
<dbReference type="GO" id="GO:0009555">
    <property type="term" value="P:pollen development"/>
    <property type="evidence" value="ECO:0007669"/>
    <property type="project" value="EnsemblPlants"/>
</dbReference>